<dbReference type="Proteomes" id="UP000792575">
    <property type="component" value="Genome"/>
</dbReference>
<evidence type="ECO:0000256" key="1">
    <source>
        <dbReference type="SAM" id="Phobius"/>
    </source>
</evidence>
<dbReference type="KEGG" id="vg:15614157"/>
<protein>
    <submittedName>
        <fullName evidence="2">Uncharacterized protein</fullName>
    </submittedName>
</protein>
<keyword evidence="1" id="KW-0472">Membrane</keyword>
<proteinExistence type="predicted"/>
<keyword evidence="1" id="KW-1133">Transmembrane helix</keyword>
<organism evidence="2 3">
    <name type="scientific">Adoxophyes honmai entomopoxvirus 'L'</name>
    <dbReference type="NCBI Taxonomy" id="1293540"/>
    <lineage>
        <taxon>Viruses</taxon>
        <taxon>Varidnaviria</taxon>
        <taxon>Bamfordvirae</taxon>
        <taxon>Nucleocytoviricota</taxon>
        <taxon>Pokkesviricetes</taxon>
        <taxon>Chitovirales</taxon>
        <taxon>Poxviridae</taxon>
        <taxon>Entomopoxvirinae</taxon>
        <taxon>Betaentomopoxvirus</taxon>
        <taxon>Betaentomopoxvirus ahonmai</taxon>
    </lineage>
</organism>
<dbReference type="GeneID" id="15614157"/>
<keyword evidence="1" id="KW-0812">Transmembrane</keyword>
<feature type="transmembrane region" description="Helical" evidence="1">
    <location>
        <begin position="55"/>
        <end position="83"/>
    </location>
</feature>
<gene>
    <name evidence="2" type="ORF">AHEV_228</name>
</gene>
<name>A0A916KPC0_9POXV</name>
<reference evidence="2" key="1">
    <citation type="journal article" date="2013" name="J. Virol.">
        <title>New Insights into the Evolution of Entomopoxvirinae from the Complete Genome Sequences of Four Entomopoxviruses Infecting Adoxophyes honmai, Choristoneura biennis, Choristoneura rosaceana, and Mythimna separata.</title>
        <authorList>
            <person name="Theze J."/>
            <person name="Takatsuka J."/>
            <person name="Li Z."/>
            <person name="Gallais J."/>
            <person name="Doucet D."/>
            <person name="Arif B."/>
            <person name="Nakai M."/>
            <person name="Herniou E.A."/>
        </authorList>
    </citation>
    <scope>NUCLEOTIDE SEQUENCE</scope>
    <source>
        <strain evidence="2">Tokyo</strain>
    </source>
</reference>
<evidence type="ECO:0000313" key="2">
    <source>
        <dbReference type="EMBL" id="CCU55549.1"/>
    </source>
</evidence>
<accession>A0A916KPC0</accession>
<dbReference type="EMBL" id="HF679131">
    <property type="protein sequence ID" value="CCU55549.1"/>
    <property type="molecule type" value="Genomic_DNA"/>
</dbReference>
<keyword evidence="3" id="KW-1185">Reference proteome</keyword>
<dbReference type="RefSeq" id="YP_008004051.1">
    <property type="nucleotide sequence ID" value="NC_021247.1"/>
</dbReference>
<sequence>MNSKLNNNDIIIKLLLCKKMKKFIKNNKICKKCLIKYIKHINEIFLYQKKYIYNYIIATLILLFFIGLYLIYISILIFTYNVFRY</sequence>
<evidence type="ECO:0000313" key="3">
    <source>
        <dbReference type="Proteomes" id="UP000792575"/>
    </source>
</evidence>